<dbReference type="GO" id="GO:0015628">
    <property type="term" value="P:protein secretion by the type II secretion system"/>
    <property type="evidence" value="ECO:0007669"/>
    <property type="project" value="TreeGrafter"/>
</dbReference>
<dbReference type="AlphaFoldDB" id="A0A1H0QIK5"/>
<evidence type="ECO:0000313" key="3">
    <source>
        <dbReference type="Proteomes" id="UP000199073"/>
    </source>
</evidence>
<reference evidence="2 3" key="1">
    <citation type="submission" date="2016-10" db="EMBL/GenBank/DDBJ databases">
        <authorList>
            <person name="de Groot N.N."/>
        </authorList>
    </citation>
    <scope>NUCLEOTIDE SEQUENCE [LARGE SCALE GENOMIC DNA]</scope>
    <source>
        <strain evidence="2 3">DSM 12130</strain>
    </source>
</reference>
<dbReference type="OrthoDB" id="5432820at2"/>
<dbReference type="InterPro" id="IPR010994">
    <property type="entry name" value="RuvA_2-like"/>
</dbReference>
<dbReference type="Proteomes" id="UP000199073">
    <property type="component" value="Unassembled WGS sequence"/>
</dbReference>
<dbReference type="InterPro" id="IPR051675">
    <property type="entry name" value="Endo/Exo/Phosphatase_dom_1"/>
</dbReference>
<accession>A0A1H0QIK5</accession>
<feature type="transmembrane region" description="Helical" evidence="1">
    <location>
        <begin position="56"/>
        <end position="77"/>
    </location>
</feature>
<dbReference type="EMBL" id="FNJI01000012">
    <property type="protein sequence ID" value="SDP17221.1"/>
    <property type="molecule type" value="Genomic_DNA"/>
</dbReference>
<dbReference type="STRING" id="91360.SAMN05660330_01984"/>
<evidence type="ECO:0000313" key="2">
    <source>
        <dbReference type="EMBL" id="SDP17221.1"/>
    </source>
</evidence>
<organism evidence="2 3">
    <name type="scientific">Desulforhopalus singaporensis</name>
    <dbReference type="NCBI Taxonomy" id="91360"/>
    <lineage>
        <taxon>Bacteria</taxon>
        <taxon>Pseudomonadati</taxon>
        <taxon>Thermodesulfobacteriota</taxon>
        <taxon>Desulfobulbia</taxon>
        <taxon>Desulfobulbales</taxon>
        <taxon>Desulfocapsaceae</taxon>
        <taxon>Desulforhopalus</taxon>
    </lineage>
</organism>
<protein>
    <submittedName>
        <fullName evidence="2">Helix-hairpin-helix motif-containing protein</fullName>
    </submittedName>
</protein>
<keyword evidence="1" id="KW-0812">Transmembrane</keyword>
<sequence length="196" mass="21800">MSRYGFIITDLQEHNDKENSVPHVAVKKPEKFCKTRRLCKAIASMSSLEEKLEKDYRIIAVILVMALVCCFDLAGYVRIAENNHKTQEGESTCRKLVDSMGRGLSLSPCNGRQIPGESRVAAANSPFFFAKIPVNQASRELLMTVNGVGPILADKIIRHRNSIGPFTCQESLTMLKGVGDNKAQYLATKFTFTTQQ</sequence>
<dbReference type="Gene3D" id="1.10.150.320">
    <property type="entry name" value="Photosystem II 12 kDa extrinsic protein"/>
    <property type="match status" value="1"/>
</dbReference>
<evidence type="ECO:0000256" key="1">
    <source>
        <dbReference type="SAM" id="Phobius"/>
    </source>
</evidence>
<dbReference type="GO" id="GO:0015627">
    <property type="term" value="C:type II protein secretion system complex"/>
    <property type="evidence" value="ECO:0007669"/>
    <property type="project" value="TreeGrafter"/>
</dbReference>
<keyword evidence="3" id="KW-1185">Reference proteome</keyword>
<name>A0A1H0QIK5_9BACT</name>
<proteinExistence type="predicted"/>
<keyword evidence="1" id="KW-1133">Transmembrane helix</keyword>
<keyword evidence="1" id="KW-0472">Membrane</keyword>
<dbReference type="Pfam" id="PF12836">
    <property type="entry name" value="HHH_3"/>
    <property type="match status" value="1"/>
</dbReference>
<gene>
    <name evidence="2" type="ORF">SAMN05660330_01984</name>
</gene>
<dbReference type="PANTHER" id="PTHR21180">
    <property type="entry name" value="ENDONUCLEASE/EXONUCLEASE/PHOSPHATASE FAMILY DOMAIN-CONTAINING PROTEIN 1"/>
    <property type="match status" value="1"/>
</dbReference>
<dbReference type="SUPFAM" id="SSF47781">
    <property type="entry name" value="RuvA domain 2-like"/>
    <property type="match status" value="1"/>
</dbReference>
<dbReference type="PANTHER" id="PTHR21180:SF32">
    <property type="entry name" value="ENDONUCLEASE_EXONUCLEASE_PHOSPHATASE FAMILY DOMAIN-CONTAINING PROTEIN 1"/>
    <property type="match status" value="1"/>
</dbReference>